<dbReference type="EMBL" id="JADNRY010000005">
    <property type="protein sequence ID" value="KAF9076949.1"/>
    <property type="molecule type" value="Genomic_DNA"/>
</dbReference>
<keyword evidence="3" id="KW-0560">Oxidoreductase</keyword>
<sequence length="581" mass="64640">MATTIAETVVAVWIAQFSECLQRKDAQGTTSLFLPDSWLRDFLVFQWDMRTLHGHEKISSYLSANLHKSSLFDFRVASDRYFKPSSGVIPGTVTAGFTFSTPIASGRGHLELAHDKSGEWKACIVFLMLDSLNGYEELEAEGDIYHRRLPTWTEVRAMKWKVAEQQPEVLIIGAGQSGLQVAARFQQMQISTLVVERNDRVGDTWRRRYPTLMLHTPKEHHTLLYQPFPANWPVWTPGDKLADWLEQYAISQDLLVWTRSTIVPPPSYNRETRRWTVSIDKAGQRITIHPKHIVVATGTLGEPYIPTLEGQDLFKGQVLHSAMFSGGSNFAGKRCVVVGTGNSAADIALDLSTQGAQSVTMIQRSSTCVQPGNIVADQLHKAYPSDVPVEVSDFRSFATPLRRRLEILAGGRKHAETWGQEQDFIERLQKAGMQIDLGPDDAGIFSLVGTRFGGYWMDVGCADQIISGKIQVKSGVQVQKFSDSSLTFDDGSTLETDAVVFATGYRTMEENLKNLLGDDIISQTKSLPRGMIDEEGEILAGYRPTGYPGLWFAPGGFANSRLQSKHLGIQIKALEIGYMTM</sequence>
<dbReference type="PANTHER" id="PTHR43539">
    <property type="entry name" value="FLAVIN-BINDING MONOOXYGENASE-LIKE PROTEIN (AFU_ORTHOLOGUE AFUA_4G09220)"/>
    <property type="match status" value="1"/>
</dbReference>
<dbReference type="Proteomes" id="UP000772434">
    <property type="component" value="Unassembled WGS sequence"/>
</dbReference>
<evidence type="ECO:0000313" key="4">
    <source>
        <dbReference type="EMBL" id="KAF9076949.1"/>
    </source>
</evidence>
<gene>
    <name evidence="4" type="ORF">BDP27DRAFT_1414079</name>
</gene>
<name>A0A9P5Q248_9AGAR</name>
<dbReference type="InterPro" id="IPR050982">
    <property type="entry name" value="Auxin_biosynth/cation_transpt"/>
</dbReference>
<dbReference type="GO" id="GO:0050660">
    <property type="term" value="F:flavin adenine dinucleotide binding"/>
    <property type="evidence" value="ECO:0007669"/>
    <property type="project" value="InterPro"/>
</dbReference>
<dbReference type="InterPro" id="IPR020946">
    <property type="entry name" value="Flavin_mOase-like"/>
</dbReference>
<evidence type="ECO:0000256" key="3">
    <source>
        <dbReference type="ARBA" id="ARBA00023002"/>
    </source>
</evidence>
<keyword evidence="2" id="KW-0274">FAD</keyword>
<keyword evidence="1" id="KW-0285">Flavoprotein</keyword>
<dbReference type="PANTHER" id="PTHR43539:SF68">
    <property type="entry name" value="FLAVIN-BINDING MONOOXYGENASE-LIKE PROTEIN (AFU_ORTHOLOGUE AFUA_4G09220)"/>
    <property type="match status" value="1"/>
</dbReference>
<dbReference type="PRINTS" id="PR00469">
    <property type="entry name" value="PNDRDTASEII"/>
</dbReference>
<dbReference type="OrthoDB" id="74360at2759"/>
<dbReference type="GO" id="GO:0050661">
    <property type="term" value="F:NADP binding"/>
    <property type="evidence" value="ECO:0007669"/>
    <property type="project" value="InterPro"/>
</dbReference>
<dbReference type="SUPFAM" id="SSF51905">
    <property type="entry name" value="FAD/NAD(P)-binding domain"/>
    <property type="match status" value="1"/>
</dbReference>
<proteinExistence type="predicted"/>
<dbReference type="AlphaFoldDB" id="A0A9P5Q248"/>
<evidence type="ECO:0000313" key="5">
    <source>
        <dbReference type="Proteomes" id="UP000772434"/>
    </source>
</evidence>
<protein>
    <submittedName>
        <fullName evidence="4">FAD/NAD-P-binding domain-containing protein</fullName>
    </submittedName>
</protein>
<dbReference type="Gene3D" id="3.50.50.60">
    <property type="entry name" value="FAD/NAD(P)-binding domain"/>
    <property type="match status" value="2"/>
</dbReference>
<reference evidence="4" key="1">
    <citation type="submission" date="2020-11" db="EMBL/GenBank/DDBJ databases">
        <authorList>
            <consortium name="DOE Joint Genome Institute"/>
            <person name="Ahrendt S."/>
            <person name="Riley R."/>
            <person name="Andreopoulos W."/>
            <person name="Labutti K."/>
            <person name="Pangilinan J."/>
            <person name="Ruiz-Duenas F.J."/>
            <person name="Barrasa J.M."/>
            <person name="Sanchez-Garcia M."/>
            <person name="Camarero S."/>
            <person name="Miyauchi S."/>
            <person name="Serrano A."/>
            <person name="Linde D."/>
            <person name="Babiker R."/>
            <person name="Drula E."/>
            <person name="Ayuso-Fernandez I."/>
            <person name="Pacheco R."/>
            <person name="Padilla G."/>
            <person name="Ferreira P."/>
            <person name="Barriuso J."/>
            <person name="Kellner H."/>
            <person name="Castanera R."/>
            <person name="Alfaro M."/>
            <person name="Ramirez L."/>
            <person name="Pisabarro A.G."/>
            <person name="Kuo A."/>
            <person name="Tritt A."/>
            <person name="Lipzen A."/>
            <person name="He G."/>
            <person name="Yan M."/>
            <person name="Ng V."/>
            <person name="Cullen D."/>
            <person name="Martin F."/>
            <person name="Rosso M.-N."/>
            <person name="Henrissat B."/>
            <person name="Hibbett D."/>
            <person name="Martinez A.T."/>
            <person name="Grigoriev I.V."/>
        </authorList>
    </citation>
    <scope>NUCLEOTIDE SEQUENCE</scope>
    <source>
        <strain evidence="4">AH 40177</strain>
    </source>
</reference>
<evidence type="ECO:0000256" key="1">
    <source>
        <dbReference type="ARBA" id="ARBA00022630"/>
    </source>
</evidence>
<dbReference type="InterPro" id="IPR036188">
    <property type="entry name" value="FAD/NAD-bd_sf"/>
</dbReference>
<organism evidence="4 5">
    <name type="scientific">Rhodocollybia butyracea</name>
    <dbReference type="NCBI Taxonomy" id="206335"/>
    <lineage>
        <taxon>Eukaryota</taxon>
        <taxon>Fungi</taxon>
        <taxon>Dikarya</taxon>
        <taxon>Basidiomycota</taxon>
        <taxon>Agaricomycotina</taxon>
        <taxon>Agaricomycetes</taxon>
        <taxon>Agaricomycetidae</taxon>
        <taxon>Agaricales</taxon>
        <taxon>Marasmiineae</taxon>
        <taxon>Omphalotaceae</taxon>
        <taxon>Rhodocollybia</taxon>
    </lineage>
</organism>
<dbReference type="GO" id="GO:0004499">
    <property type="term" value="F:N,N-dimethylaniline monooxygenase activity"/>
    <property type="evidence" value="ECO:0007669"/>
    <property type="project" value="InterPro"/>
</dbReference>
<dbReference type="Pfam" id="PF00743">
    <property type="entry name" value="FMO-like"/>
    <property type="match status" value="1"/>
</dbReference>
<accession>A0A9P5Q248</accession>
<evidence type="ECO:0000256" key="2">
    <source>
        <dbReference type="ARBA" id="ARBA00022827"/>
    </source>
</evidence>
<keyword evidence="5" id="KW-1185">Reference proteome</keyword>
<comment type="caution">
    <text evidence="4">The sequence shown here is derived from an EMBL/GenBank/DDBJ whole genome shotgun (WGS) entry which is preliminary data.</text>
</comment>